<comment type="function">
    <text evidence="1">Cilium-specific protein required for cilia structures.</text>
</comment>
<dbReference type="PANTHER" id="PTHR45973">
    <property type="entry name" value="PROTEIN PHOSPHATASE 1 REGULATORY SUBUNIT SDS22-RELATED"/>
    <property type="match status" value="1"/>
</dbReference>
<reference evidence="6" key="1">
    <citation type="submission" date="2020-11" db="EMBL/GenBank/DDBJ databases">
        <authorList>
            <person name="Tran Van P."/>
        </authorList>
    </citation>
    <scope>NUCLEOTIDE SEQUENCE</scope>
</reference>
<sequence>MVKKNELPKITSHNKQQSLYCICRGAPFGDLLAHSGQQSPTIQPGQADFAFSNSKSRSCITSNDVEVTTSDVILQTTPEGRIQATRSRKERERNPDRITLDRRGLTQLPVIVGEPRLRLLSLQHNLLARLDGLSALGLCRLVFLDLYDNQLERISGLDTLINLRVLLIGKNRIRRIEGLSVLSKLEVLDLHGNQIYQVGGLSTLGELKVLNLAGNQIRVIGATDLQGLRSLQEMNLRRNRIKQLQGFTDTPQLQKLFFSNNELLTVENMRCIVKATQLREVSVDGNPVALGGDCVSFLVSYLPQLRLLSRMEITPAVRDAAMGWRNTHEAAMTGRVDSSSDVRREEVISNARTNWELLRSQTRCSSSMSLSSSLRDLRMDREFDLKVLSDRNVHSDSGLGSTASSVCTDPRGIVPISAEVRRLNFSRRTVSHESKGSIKTVSSNSVDFFKLPPILAVLSNTPTDKLGPAEISSGETSAGLRRCDSLSSVEPNVDSSQSSLTSDSSSGSSSGEEDDLVSSEEPPIVISKVCEKPLSRNIKSATQYRKHLSRRIQARATTSRPQQKTVGKVREQGGDFLVEICGRVLNVYGQGSLRFIDRPWSAGKASDVNTVKFNYVNFNSMVYILPRIKQRFPGAEHFLFRETNIFCLGQLNALADIQGLSSLRIEMEGNPIIKKDWRSYAIYRLSHWGLHMINDKEITEEEMTSACDEFQPLSNIVLLSLPDTLLQPLLTRLHLEGNRSNNQPSAKQWLFNADPALRSVVSKEALQWRKGGLSQEDIMWRRKGRAYLSDLLDTTCAAVEKLHMLEEQWPSILSELVTETLVDYSHLDSYMKKCMQGLKL</sequence>
<feature type="compositionally biased region" description="Low complexity" evidence="5">
    <location>
        <begin position="493"/>
        <end position="510"/>
    </location>
</feature>
<keyword evidence="3" id="KW-0677">Repeat</keyword>
<evidence type="ECO:0000256" key="3">
    <source>
        <dbReference type="ARBA" id="ARBA00022737"/>
    </source>
</evidence>
<evidence type="ECO:0000256" key="2">
    <source>
        <dbReference type="ARBA" id="ARBA00022614"/>
    </source>
</evidence>
<dbReference type="Pfam" id="PF14580">
    <property type="entry name" value="LRR_9"/>
    <property type="match status" value="1"/>
</dbReference>
<organism evidence="6">
    <name type="scientific">Timema cristinae</name>
    <name type="common">Walking stick</name>
    <dbReference type="NCBI Taxonomy" id="61476"/>
    <lineage>
        <taxon>Eukaryota</taxon>
        <taxon>Metazoa</taxon>
        <taxon>Ecdysozoa</taxon>
        <taxon>Arthropoda</taxon>
        <taxon>Hexapoda</taxon>
        <taxon>Insecta</taxon>
        <taxon>Pterygota</taxon>
        <taxon>Neoptera</taxon>
        <taxon>Polyneoptera</taxon>
        <taxon>Phasmatodea</taxon>
        <taxon>Timematodea</taxon>
        <taxon>Timematoidea</taxon>
        <taxon>Timematidae</taxon>
        <taxon>Timema</taxon>
    </lineage>
</organism>
<feature type="region of interest" description="Disordered" evidence="5">
    <location>
        <begin position="462"/>
        <end position="520"/>
    </location>
</feature>
<evidence type="ECO:0000256" key="5">
    <source>
        <dbReference type="SAM" id="MobiDB-lite"/>
    </source>
</evidence>
<dbReference type="AlphaFoldDB" id="A0A7R9GV21"/>
<protein>
    <recommendedName>
        <fullName evidence="4">Dynein axonemal assembly factor 1 homolog</fullName>
    </recommendedName>
</protein>
<dbReference type="InterPro" id="IPR050576">
    <property type="entry name" value="Cilia_flagella_integrity"/>
</dbReference>
<dbReference type="InterPro" id="IPR001611">
    <property type="entry name" value="Leu-rich_rpt"/>
</dbReference>
<dbReference type="PANTHER" id="PTHR45973:SF8">
    <property type="entry name" value="LEUCINE-RICH REPEAT-CONTAINING PROTEIN 49"/>
    <property type="match status" value="1"/>
</dbReference>
<evidence type="ECO:0000256" key="4">
    <source>
        <dbReference type="ARBA" id="ARBA00024433"/>
    </source>
</evidence>
<proteinExistence type="predicted"/>
<evidence type="ECO:0000313" key="6">
    <source>
        <dbReference type="EMBL" id="CAD7399025.1"/>
    </source>
</evidence>
<dbReference type="InterPro" id="IPR003591">
    <property type="entry name" value="Leu-rich_rpt_typical-subtyp"/>
</dbReference>
<dbReference type="SMART" id="SM00365">
    <property type="entry name" value="LRR_SD22"/>
    <property type="match status" value="6"/>
</dbReference>
<name>A0A7R9GV21_TIMCR</name>
<dbReference type="PROSITE" id="PS51450">
    <property type="entry name" value="LRR"/>
    <property type="match status" value="4"/>
</dbReference>
<keyword evidence="2" id="KW-0433">Leucine-rich repeat</keyword>
<accession>A0A7R9GV21</accession>
<evidence type="ECO:0000256" key="1">
    <source>
        <dbReference type="ARBA" id="ARBA00003843"/>
    </source>
</evidence>
<dbReference type="SUPFAM" id="SSF52058">
    <property type="entry name" value="L domain-like"/>
    <property type="match status" value="1"/>
</dbReference>
<dbReference type="InterPro" id="IPR032675">
    <property type="entry name" value="LRR_dom_sf"/>
</dbReference>
<gene>
    <name evidence="6" type="ORF">TCEB3V08_LOCUS4782</name>
</gene>
<dbReference type="EMBL" id="OC317777">
    <property type="protein sequence ID" value="CAD7399025.1"/>
    <property type="molecule type" value="Genomic_DNA"/>
</dbReference>
<dbReference type="SMART" id="SM00369">
    <property type="entry name" value="LRR_TYP"/>
    <property type="match status" value="4"/>
</dbReference>
<dbReference type="Gene3D" id="3.80.10.10">
    <property type="entry name" value="Ribonuclease Inhibitor"/>
    <property type="match status" value="3"/>
</dbReference>